<gene>
    <name evidence="2" type="ORF">NBC122_01947</name>
</gene>
<name>A0A4P6ZHB8_9FLAO</name>
<dbReference type="OrthoDB" id="639894at2"/>
<evidence type="ECO:0000313" key="2">
    <source>
        <dbReference type="EMBL" id="QBO58755.1"/>
    </source>
</evidence>
<dbReference type="KEGG" id="csal:NBC122_01947"/>
<keyword evidence="3" id="KW-1185">Reference proteome</keyword>
<dbReference type="InterPro" id="IPR025519">
    <property type="entry name" value="DUF4407"/>
</dbReference>
<keyword evidence="1" id="KW-0812">Transmembrane</keyword>
<dbReference type="Pfam" id="PF14362">
    <property type="entry name" value="DUF4407"/>
    <property type="match status" value="1"/>
</dbReference>
<feature type="transmembrane region" description="Helical" evidence="1">
    <location>
        <begin position="129"/>
        <end position="149"/>
    </location>
</feature>
<dbReference type="Proteomes" id="UP000294419">
    <property type="component" value="Chromosome"/>
</dbReference>
<dbReference type="EMBL" id="CP037954">
    <property type="protein sequence ID" value="QBO58755.1"/>
    <property type="molecule type" value="Genomic_DNA"/>
</dbReference>
<keyword evidence="1" id="KW-0472">Membrane</keyword>
<evidence type="ECO:0000313" key="3">
    <source>
        <dbReference type="Proteomes" id="UP000294419"/>
    </source>
</evidence>
<evidence type="ECO:0008006" key="4">
    <source>
        <dbReference type="Google" id="ProtNLM"/>
    </source>
</evidence>
<sequence>MGRSIFKQNRLLHLFSGEDRGIINELDNRKINRNFNFIGLFVIVICIICFVSAVLFMLNVFQGVGKIASLPIGIFWGFTVTTIYVLLLYTITPPLLIDKNMLIKKAKKTRKPHIEKAINSKNLQNFNNWLTVSMLTRLIFIIVFAVIVAQPINVILFTKPINDKLELYKSYYKSEIILNADVHRIEQEVVLYEEFLKDIHFNSLSKADSIIVSDKLSTIGDKISFDSNFLSQSQKIQAEISLASKNKIPQQKIDEKIVNLNNKIDEEVQSDNDYLNQNLDSLKSENIVLKKFDVDFKELINKKEFNNSYTIALVDNNNFYMRRIVIINTHVLGAWIVNLFFMSLFIIPISLKFNIRKIRIKDKGGFYPFKKKYEEEIVQSNYSSFKAKFEKNLGERLHLSYIKTKERLQPHLAVLEMYKPLVAKEIKADLLARYYPYVDDKDAIIKEEFNFSNEDLLTLQERNKIVFYEKYLDPPFNLKKREDFKIKISGQQLIDEVWSDE</sequence>
<feature type="transmembrane region" description="Helical" evidence="1">
    <location>
        <begin position="332"/>
        <end position="351"/>
    </location>
</feature>
<dbReference type="RefSeq" id="WP_133440154.1">
    <property type="nucleotide sequence ID" value="NZ_CP037954.1"/>
</dbReference>
<feature type="transmembrane region" description="Helical" evidence="1">
    <location>
        <begin position="73"/>
        <end position="97"/>
    </location>
</feature>
<feature type="transmembrane region" description="Helical" evidence="1">
    <location>
        <begin position="37"/>
        <end position="61"/>
    </location>
</feature>
<dbReference type="AlphaFoldDB" id="A0A4P6ZHB8"/>
<proteinExistence type="predicted"/>
<protein>
    <recommendedName>
        <fullName evidence="4">DUF4407 domain-containing protein</fullName>
    </recommendedName>
</protein>
<keyword evidence="1" id="KW-1133">Transmembrane helix</keyword>
<reference evidence="2 3" key="1">
    <citation type="submission" date="2019-03" db="EMBL/GenBank/DDBJ databases">
        <authorList>
            <person name="Kim H."/>
            <person name="Yu S.-M."/>
        </authorList>
    </citation>
    <scope>NUCLEOTIDE SEQUENCE [LARGE SCALE GENOMIC DNA]</scope>
    <source>
        <strain evidence="2 3">NBC122</strain>
    </source>
</reference>
<organism evidence="2 3">
    <name type="scientific">Chryseobacterium salivictor</name>
    <dbReference type="NCBI Taxonomy" id="2547600"/>
    <lineage>
        <taxon>Bacteria</taxon>
        <taxon>Pseudomonadati</taxon>
        <taxon>Bacteroidota</taxon>
        <taxon>Flavobacteriia</taxon>
        <taxon>Flavobacteriales</taxon>
        <taxon>Weeksellaceae</taxon>
        <taxon>Chryseobacterium group</taxon>
        <taxon>Chryseobacterium</taxon>
    </lineage>
</organism>
<accession>A0A4P6ZHB8</accession>
<evidence type="ECO:0000256" key="1">
    <source>
        <dbReference type="SAM" id="Phobius"/>
    </source>
</evidence>